<name>A0ABR3LEZ5_9TELE</name>
<protein>
    <submittedName>
        <fullName evidence="2">Uncharacterized protein</fullName>
    </submittedName>
</protein>
<accession>A0ABR3LEZ5</accession>
<sequence>MTDGQIFEHLQHTLCNSSDQGRTGHREHRDISRWPDGRSGLPAAAVQTISLACDRLVCNYELIDRSLQSRPKA</sequence>
<feature type="region of interest" description="Disordered" evidence="1">
    <location>
        <begin position="16"/>
        <end position="37"/>
    </location>
</feature>
<feature type="compositionally biased region" description="Basic and acidic residues" evidence="1">
    <location>
        <begin position="22"/>
        <end position="36"/>
    </location>
</feature>
<gene>
    <name evidence="2" type="ORF">QQF64_018711</name>
</gene>
<keyword evidence="3" id="KW-1185">Reference proteome</keyword>
<reference evidence="2 3" key="1">
    <citation type="submission" date="2023-09" db="EMBL/GenBank/DDBJ databases">
        <authorList>
            <person name="Wang M."/>
        </authorList>
    </citation>
    <scope>NUCLEOTIDE SEQUENCE [LARGE SCALE GENOMIC DNA]</scope>
    <source>
        <strain evidence="2">GT-2023</strain>
        <tissue evidence="2">Liver</tissue>
    </source>
</reference>
<evidence type="ECO:0000256" key="1">
    <source>
        <dbReference type="SAM" id="MobiDB-lite"/>
    </source>
</evidence>
<dbReference type="Proteomes" id="UP001558613">
    <property type="component" value="Unassembled WGS sequence"/>
</dbReference>
<proteinExistence type="predicted"/>
<comment type="caution">
    <text evidence="2">The sequence shown here is derived from an EMBL/GenBank/DDBJ whole genome shotgun (WGS) entry which is preliminary data.</text>
</comment>
<evidence type="ECO:0000313" key="2">
    <source>
        <dbReference type="EMBL" id="KAL1250915.1"/>
    </source>
</evidence>
<organism evidence="2 3">
    <name type="scientific">Cirrhinus molitorella</name>
    <name type="common">mud carp</name>
    <dbReference type="NCBI Taxonomy" id="172907"/>
    <lineage>
        <taxon>Eukaryota</taxon>
        <taxon>Metazoa</taxon>
        <taxon>Chordata</taxon>
        <taxon>Craniata</taxon>
        <taxon>Vertebrata</taxon>
        <taxon>Euteleostomi</taxon>
        <taxon>Actinopterygii</taxon>
        <taxon>Neopterygii</taxon>
        <taxon>Teleostei</taxon>
        <taxon>Ostariophysi</taxon>
        <taxon>Cypriniformes</taxon>
        <taxon>Cyprinidae</taxon>
        <taxon>Labeoninae</taxon>
        <taxon>Labeonini</taxon>
        <taxon>Cirrhinus</taxon>
    </lineage>
</organism>
<dbReference type="EMBL" id="JAYMGO010000022">
    <property type="protein sequence ID" value="KAL1250915.1"/>
    <property type="molecule type" value="Genomic_DNA"/>
</dbReference>
<evidence type="ECO:0000313" key="3">
    <source>
        <dbReference type="Proteomes" id="UP001558613"/>
    </source>
</evidence>